<dbReference type="PANTHER" id="PTHR23024:SF24">
    <property type="entry name" value="ALPHA_BETA HYDROLASE FOLD-3 DOMAIN-CONTAINING PROTEIN"/>
    <property type="match status" value="1"/>
</dbReference>
<dbReference type="PANTHER" id="PTHR23024">
    <property type="entry name" value="ARYLACETAMIDE DEACETYLASE"/>
    <property type="match status" value="1"/>
</dbReference>
<sequence length="362" mass="40410">MFAGFQRFLSQPLDVQWRAALVKLPRAAPDWVLRYTSDPPIPFVINLPSRGSYIIPVYVFLPPEPTQEACPVIIEFHGGGFVLGSCLEEAPFCSLMSRKLSAVVISVDYRMGPVDKFPAALEDAEDVLSAILDPTSHAYEPLRTGISENAKASGNIPITLDTNRLSIAGFSSGGNLALNLALSIKPPQLEEPWPSRIPSDYPNKIPLLLYYPSFDLRQKPSERTRPPKMPVPNGFWHSSFEVLAPTYCPREQTAHPRASPGLANLRDGGLHDKVRMYLVLPELDNLSEQSEVWVKKVNAEGRGTDLKVERYEGLTHGWAQMPVSWLNEEEKRTRIETFETAVRFVRDTWEGKEVEASALGTV</sequence>
<proteinExistence type="predicted"/>
<accession>A0ABR1KQ74</accession>
<evidence type="ECO:0000259" key="1">
    <source>
        <dbReference type="Pfam" id="PF07859"/>
    </source>
</evidence>
<dbReference type="Pfam" id="PF07859">
    <property type="entry name" value="Abhydrolase_3"/>
    <property type="match status" value="1"/>
</dbReference>
<protein>
    <submittedName>
        <fullName evidence="2">Alpha/Beta hydrolase protein</fullName>
    </submittedName>
</protein>
<reference evidence="2 3" key="1">
    <citation type="submission" date="2024-04" db="EMBL/GenBank/DDBJ databases">
        <title>Phyllosticta paracitricarpa is synonymous to the EU quarantine fungus P. citricarpa based on phylogenomic analyses.</title>
        <authorList>
            <consortium name="Lawrence Berkeley National Laboratory"/>
            <person name="Van Ingen-Buijs V.A."/>
            <person name="Van Westerhoven A.C."/>
            <person name="Haridas S."/>
            <person name="Skiadas P."/>
            <person name="Martin F."/>
            <person name="Groenewald J.Z."/>
            <person name="Crous P.W."/>
            <person name="Seidl M.F."/>
        </authorList>
    </citation>
    <scope>NUCLEOTIDE SEQUENCE [LARGE SCALE GENOMIC DNA]</scope>
    <source>
        <strain evidence="2 3">CBS 123371</strain>
    </source>
</reference>
<keyword evidence="3" id="KW-1185">Reference proteome</keyword>
<name>A0ABR1KQ74_9PEZI</name>
<comment type="caution">
    <text evidence="2">The sequence shown here is derived from an EMBL/GenBank/DDBJ whole genome shotgun (WGS) entry which is preliminary data.</text>
</comment>
<feature type="domain" description="Alpha/beta hydrolase fold-3" evidence="1">
    <location>
        <begin position="74"/>
        <end position="319"/>
    </location>
</feature>
<keyword evidence="2" id="KW-0378">Hydrolase</keyword>
<dbReference type="InterPro" id="IPR050466">
    <property type="entry name" value="Carboxylest/Gibb_receptor"/>
</dbReference>
<evidence type="ECO:0000313" key="2">
    <source>
        <dbReference type="EMBL" id="KAK7519069.1"/>
    </source>
</evidence>
<dbReference type="SUPFAM" id="SSF53474">
    <property type="entry name" value="alpha/beta-Hydrolases"/>
    <property type="match status" value="1"/>
</dbReference>
<dbReference type="Gene3D" id="3.40.50.1820">
    <property type="entry name" value="alpha/beta hydrolase"/>
    <property type="match status" value="1"/>
</dbReference>
<organism evidence="2 3">
    <name type="scientific">Phyllosticta citriasiana</name>
    <dbReference type="NCBI Taxonomy" id="595635"/>
    <lineage>
        <taxon>Eukaryota</taxon>
        <taxon>Fungi</taxon>
        <taxon>Dikarya</taxon>
        <taxon>Ascomycota</taxon>
        <taxon>Pezizomycotina</taxon>
        <taxon>Dothideomycetes</taxon>
        <taxon>Dothideomycetes incertae sedis</taxon>
        <taxon>Botryosphaeriales</taxon>
        <taxon>Phyllostictaceae</taxon>
        <taxon>Phyllosticta</taxon>
    </lineage>
</organism>
<dbReference type="EMBL" id="JBBPHU010000004">
    <property type="protein sequence ID" value="KAK7519069.1"/>
    <property type="molecule type" value="Genomic_DNA"/>
</dbReference>
<dbReference type="InterPro" id="IPR029058">
    <property type="entry name" value="AB_hydrolase_fold"/>
</dbReference>
<dbReference type="InterPro" id="IPR013094">
    <property type="entry name" value="AB_hydrolase_3"/>
</dbReference>
<evidence type="ECO:0000313" key="3">
    <source>
        <dbReference type="Proteomes" id="UP001363622"/>
    </source>
</evidence>
<gene>
    <name evidence="2" type="ORF">IWZ03DRAFT_163743</name>
</gene>
<dbReference type="GO" id="GO:0016787">
    <property type="term" value="F:hydrolase activity"/>
    <property type="evidence" value="ECO:0007669"/>
    <property type="project" value="UniProtKB-KW"/>
</dbReference>
<dbReference type="Proteomes" id="UP001363622">
    <property type="component" value="Unassembled WGS sequence"/>
</dbReference>